<dbReference type="Proteomes" id="UP000683291">
    <property type="component" value="Chromosome 1"/>
</dbReference>
<keyword evidence="2" id="KW-1185">Reference proteome</keyword>
<dbReference type="InterPro" id="IPR029044">
    <property type="entry name" value="Nucleotide-diphossugar_trans"/>
</dbReference>
<dbReference type="Pfam" id="PF11316">
    <property type="entry name" value="Rhamno_transf"/>
    <property type="match status" value="1"/>
</dbReference>
<dbReference type="AlphaFoldDB" id="A0A975PLE8"/>
<evidence type="ECO:0000313" key="1">
    <source>
        <dbReference type="EMBL" id="QUJ75707.1"/>
    </source>
</evidence>
<dbReference type="KEGG" id="sual:KDD17_12175"/>
<proteinExistence type="predicted"/>
<keyword evidence="1" id="KW-0808">Transferase</keyword>
<sequence length="268" mass="30999">MQIIGLCRFSYPAIGGFQVDHDTIDQRIAYLYGDDRLEERFRLFEAVALPCLRAQTDPDFELIIVVGDQLPRRHLDRLHDLIADLPQARIHAEPPRPQREVMKEILNRARRDPDAPCIQFRSDDDDAVAIDYIARLRRAARDSDALIRQHKAVAFDWNKGYIAEYGPHGIQMAETFRPFDVAGLGMWVRGGCKLTIMNFAHNKINRFMPSISFDDPRMFIRGHNGWNDSRQKTPRKIDLDPIGFEHAEIFRDRFAVDLETVARVFGRA</sequence>
<dbReference type="RefSeq" id="WP_212703909.1">
    <property type="nucleotide sequence ID" value="NZ_CP073581.1"/>
</dbReference>
<name>A0A975PLE8_9RHOB</name>
<organism evidence="1 2">
    <name type="scientific">Sulfitobacter albidus</name>
    <dbReference type="NCBI Taxonomy" id="2829501"/>
    <lineage>
        <taxon>Bacteria</taxon>
        <taxon>Pseudomonadati</taxon>
        <taxon>Pseudomonadota</taxon>
        <taxon>Alphaproteobacteria</taxon>
        <taxon>Rhodobacterales</taxon>
        <taxon>Roseobacteraceae</taxon>
        <taxon>Sulfitobacter</taxon>
    </lineage>
</organism>
<protein>
    <submittedName>
        <fullName evidence="1">Rhamnosyl transferase</fullName>
    </submittedName>
</protein>
<gene>
    <name evidence="1" type="ORF">KDD17_12175</name>
</gene>
<accession>A0A975PLE8</accession>
<evidence type="ECO:0000313" key="2">
    <source>
        <dbReference type="Proteomes" id="UP000683291"/>
    </source>
</evidence>
<dbReference type="GO" id="GO:0016740">
    <property type="term" value="F:transferase activity"/>
    <property type="evidence" value="ECO:0007669"/>
    <property type="project" value="UniProtKB-KW"/>
</dbReference>
<dbReference type="InterPro" id="IPR021466">
    <property type="entry name" value="Put_rhamnosyl_transferase"/>
</dbReference>
<dbReference type="SUPFAM" id="SSF53448">
    <property type="entry name" value="Nucleotide-diphospho-sugar transferases"/>
    <property type="match status" value="1"/>
</dbReference>
<reference evidence="1" key="1">
    <citation type="submission" date="2021-04" db="EMBL/GenBank/DDBJ databases">
        <title>Complete genome sequence for Sulfitobacter sp. strain JK7-1.</title>
        <authorList>
            <person name="Park S.-J."/>
        </authorList>
    </citation>
    <scope>NUCLEOTIDE SEQUENCE</scope>
    <source>
        <strain evidence="1">JK7-1</strain>
    </source>
</reference>
<dbReference type="EMBL" id="CP073581">
    <property type="protein sequence ID" value="QUJ75707.1"/>
    <property type="molecule type" value="Genomic_DNA"/>
</dbReference>